<evidence type="ECO:0000256" key="1">
    <source>
        <dbReference type="ARBA" id="ARBA00022490"/>
    </source>
</evidence>
<keyword evidence="4" id="KW-0143">Chaperone</keyword>
<dbReference type="Gene3D" id="2.30.290.10">
    <property type="entry name" value="BH3618-like"/>
    <property type="match status" value="1"/>
</dbReference>
<keyword evidence="5" id="KW-0966">Cell projection</keyword>
<dbReference type="InterPro" id="IPR003775">
    <property type="entry name" value="Flagellar_assembly_factor_FliW"/>
</dbReference>
<accession>A0ABQ2A9A7</accession>
<comment type="subcellular location">
    <subcellularLocation>
        <location evidence="4">Cytoplasm</location>
    </subcellularLocation>
</comment>
<dbReference type="RefSeq" id="WP_172247766.1">
    <property type="nucleotide sequence ID" value="NZ_BMDD01000008.1"/>
</dbReference>
<dbReference type="Proteomes" id="UP000605427">
    <property type="component" value="Unassembled WGS sequence"/>
</dbReference>
<keyword evidence="6" id="KW-1185">Reference proteome</keyword>
<dbReference type="EMBL" id="BMDD01000008">
    <property type="protein sequence ID" value="GGH86945.1"/>
    <property type="molecule type" value="Genomic_DNA"/>
</dbReference>
<keyword evidence="5" id="KW-0969">Cilium</keyword>
<comment type="similarity">
    <text evidence="4">Belongs to the FliW family.</text>
</comment>
<evidence type="ECO:0000256" key="3">
    <source>
        <dbReference type="ARBA" id="ARBA00022845"/>
    </source>
</evidence>
<keyword evidence="3 4" id="KW-0810">Translation regulation</keyword>
<evidence type="ECO:0000256" key="4">
    <source>
        <dbReference type="HAMAP-Rule" id="MF_01185"/>
    </source>
</evidence>
<dbReference type="SUPFAM" id="SSF141457">
    <property type="entry name" value="BH3618-like"/>
    <property type="match status" value="1"/>
</dbReference>
<comment type="function">
    <text evidence="4">Acts as an anti-CsrA protein, binds CsrA and prevents it from repressing translation of its target genes, one of which is flagellin. Binds to flagellin and participates in the assembly of the flagellum.</text>
</comment>
<gene>
    <name evidence="4" type="primary">fliW</name>
    <name evidence="5" type="ORF">GCM10007362_47910</name>
</gene>
<dbReference type="InterPro" id="IPR024046">
    <property type="entry name" value="Flagellar_assmbl_FliW_dom_sf"/>
</dbReference>
<proteinExistence type="inferred from homology"/>
<reference evidence="6" key="1">
    <citation type="journal article" date="2019" name="Int. J. Syst. Evol. Microbiol.">
        <title>The Global Catalogue of Microorganisms (GCM) 10K type strain sequencing project: providing services to taxonomists for standard genome sequencing and annotation.</title>
        <authorList>
            <consortium name="The Broad Institute Genomics Platform"/>
            <consortium name="The Broad Institute Genome Sequencing Center for Infectious Disease"/>
            <person name="Wu L."/>
            <person name="Ma J."/>
        </authorList>
    </citation>
    <scope>NUCLEOTIDE SEQUENCE [LARGE SCALE GENOMIC DNA]</scope>
    <source>
        <strain evidence="6">CCM 8702</strain>
    </source>
</reference>
<protein>
    <recommendedName>
        <fullName evidence="4">Flagellar assembly factor FliW</fullName>
    </recommendedName>
</protein>
<dbReference type="Pfam" id="PF02623">
    <property type="entry name" value="FliW"/>
    <property type="match status" value="1"/>
</dbReference>
<sequence length="148" mass="16562">MVQIQSVHLGELTVGEEDLITFPKGIPGFEEVTEYVLCDVDDTYSYLQAVDQAELAFIVTDPFTHFPDYEFELSDELIEELSIAEEKGVAIRCIVTWNSNPARTTINLLAPLVFNVSDCLGRQIVLQNTSYQTKHLLNQSSQSESGES</sequence>
<organism evidence="5 6">
    <name type="scientific">Saccharibacillus endophyticus</name>
    <dbReference type="NCBI Taxonomy" id="2060666"/>
    <lineage>
        <taxon>Bacteria</taxon>
        <taxon>Bacillati</taxon>
        <taxon>Bacillota</taxon>
        <taxon>Bacilli</taxon>
        <taxon>Bacillales</taxon>
        <taxon>Paenibacillaceae</taxon>
        <taxon>Saccharibacillus</taxon>
    </lineage>
</organism>
<comment type="caution">
    <text evidence="5">The sequence shown here is derived from an EMBL/GenBank/DDBJ whole genome shotgun (WGS) entry which is preliminary data.</text>
</comment>
<keyword evidence="5" id="KW-0282">Flagellum</keyword>
<dbReference type="PANTHER" id="PTHR39190:SF1">
    <property type="entry name" value="FLAGELLAR ASSEMBLY FACTOR FLIW"/>
    <property type="match status" value="1"/>
</dbReference>
<evidence type="ECO:0000256" key="2">
    <source>
        <dbReference type="ARBA" id="ARBA00022795"/>
    </source>
</evidence>
<name>A0ABQ2A9A7_9BACL</name>
<comment type="subunit">
    <text evidence="4">Interacts with translational regulator CsrA and flagellin(s).</text>
</comment>
<dbReference type="HAMAP" id="MF_01185">
    <property type="entry name" value="FliW"/>
    <property type="match status" value="1"/>
</dbReference>
<keyword evidence="1 4" id="KW-0963">Cytoplasm</keyword>
<evidence type="ECO:0000313" key="5">
    <source>
        <dbReference type="EMBL" id="GGH86945.1"/>
    </source>
</evidence>
<keyword evidence="2 4" id="KW-1005">Bacterial flagellum biogenesis</keyword>
<dbReference type="PANTHER" id="PTHR39190">
    <property type="entry name" value="FLAGELLAR ASSEMBLY FACTOR FLIW"/>
    <property type="match status" value="1"/>
</dbReference>
<evidence type="ECO:0000313" key="6">
    <source>
        <dbReference type="Proteomes" id="UP000605427"/>
    </source>
</evidence>